<dbReference type="Proteomes" id="UP001235939">
    <property type="component" value="Chromosome 18"/>
</dbReference>
<proteinExistence type="predicted"/>
<dbReference type="Pfam" id="PF02145">
    <property type="entry name" value="Rap_GAP"/>
    <property type="match status" value="1"/>
</dbReference>
<dbReference type="PROSITE" id="PS50085">
    <property type="entry name" value="RAPGAP"/>
    <property type="match status" value="1"/>
</dbReference>
<name>A0ABY6LF75_9ARAC</name>
<dbReference type="PANTHER" id="PTHR15711:SF25">
    <property type="entry name" value="RADISH, ISOFORM I"/>
    <property type="match status" value="1"/>
</dbReference>
<keyword evidence="1" id="KW-0343">GTPase activation</keyword>
<evidence type="ECO:0000313" key="4">
    <source>
        <dbReference type="Proteomes" id="UP001235939"/>
    </source>
</evidence>
<keyword evidence="4" id="KW-1185">Reference proteome</keyword>
<sequence>MLRTVSYNLHGLVPTSCICADRYDREAVVRALGEEAGLRPNLTLAQLPSTTDELLKLDQVFIKSELKVGVVYAKEGQSTEEQILDNKDGSPLFDEFLSVLGDRVRLRGFDKYKGGLDTVHDLTGTESVYTCWQGIEIMFHVSTLLPHEDNDPQK</sequence>
<evidence type="ECO:0000259" key="2">
    <source>
        <dbReference type="PROSITE" id="PS50085"/>
    </source>
</evidence>
<dbReference type="PANTHER" id="PTHR15711">
    <property type="entry name" value="RAP GTPASE-ACTIVATING PROTEIN"/>
    <property type="match status" value="1"/>
</dbReference>
<dbReference type="EMBL" id="CP092880">
    <property type="protein sequence ID" value="UYV79840.1"/>
    <property type="molecule type" value="Genomic_DNA"/>
</dbReference>
<organism evidence="3 4">
    <name type="scientific">Cordylochernes scorpioides</name>
    <dbReference type="NCBI Taxonomy" id="51811"/>
    <lineage>
        <taxon>Eukaryota</taxon>
        <taxon>Metazoa</taxon>
        <taxon>Ecdysozoa</taxon>
        <taxon>Arthropoda</taxon>
        <taxon>Chelicerata</taxon>
        <taxon>Arachnida</taxon>
        <taxon>Pseudoscorpiones</taxon>
        <taxon>Cheliferoidea</taxon>
        <taxon>Chernetidae</taxon>
        <taxon>Cordylochernes</taxon>
    </lineage>
</organism>
<feature type="domain" description="Rap-GAP" evidence="2">
    <location>
        <begin position="54"/>
        <end position="154"/>
    </location>
</feature>
<protein>
    <recommendedName>
        <fullName evidence="2">Rap-GAP domain-containing protein</fullName>
    </recommendedName>
</protein>
<dbReference type="SUPFAM" id="SSF111347">
    <property type="entry name" value="Rap/Ran-GAP"/>
    <property type="match status" value="1"/>
</dbReference>
<evidence type="ECO:0000313" key="3">
    <source>
        <dbReference type="EMBL" id="UYV79840.1"/>
    </source>
</evidence>
<gene>
    <name evidence="3" type="ORF">LAZ67_18000885</name>
</gene>
<dbReference type="InterPro" id="IPR050989">
    <property type="entry name" value="Rap1_Ran_GAP"/>
</dbReference>
<evidence type="ECO:0000256" key="1">
    <source>
        <dbReference type="ARBA" id="ARBA00022468"/>
    </source>
</evidence>
<dbReference type="InterPro" id="IPR035974">
    <property type="entry name" value="Rap/Ran-GAP_sf"/>
</dbReference>
<reference evidence="3 4" key="1">
    <citation type="submission" date="2022-01" db="EMBL/GenBank/DDBJ databases">
        <title>A chromosomal length assembly of Cordylochernes scorpioides.</title>
        <authorList>
            <person name="Zeh D."/>
            <person name="Zeh J."/>
        </authorList>
    </citation>
    <scope>NUCLEOTIDE SEQUENCE [LARGE SCALE GENOMIC DNA]</scope>
    <source>
        <strain evidence="3">IN4F17</strain>
        <tissue evidence="3">Whole Body</tissue>
    </source>
</reference>
<feature type="non-terminal residue" evidence="3">
    <location>
        <position position="1"/>
    </location>
</feature>
<dbReference type="Gene3D" id="3.40.50.11210">
    <property type="entry name" value="Rap/Ran-GAP"/>
    <property type="match status" value="1"/>
</dbReference>
<dbReference type="InterPro" id="IPR000331">
    <property type="entry name" value="Rap/Ran_GAP_dom"/>
</dbReference>
<accession>A0ABY6LF75</accession>